<dbReference type="AlphaFoldDB" id="C0BVA1"/>
<dbReference type="GO" id="GO:0016791">
    <property type="term" value="F:phosphatase activity"/>
    <property type="evidence" value="ECO:0007669"/>
    <property type="project" value="TreeGrafter"/>
</dbReference>
<accession>C0BVA1</accession>
<comment type="cofactor">
    <cofactor evidence="1">
        <name>Mg(2+)</name>
        <dbReference type="ChEBI" id="CHEBI:18420"/>
    </cofactor>
</comment>
<dbReference type="InterPro" id="IPR051400">
    <property type="entry name" value="HAD-like_hydrolase"/>
</dbReference>
<organism evidence="5 6">
    <name type="scientific">Bifidobacterium pseudocatenulatum DSM 20438 = JCM 1200 = LMG 10505</name>
    <dbReference type="NCBI Taxonomy" id="547043"/>
    <lineage>
        <taxon>Bacteria</taxon>
        <taxon>Bacillati</taxon>
        <taxon>Actinomycetota</taxon>
        <taxon>Actinomycetes</taxon>
        <taxon>Bifidobacteriales</taxon>
        <taxon>Bifidobacteriaceae</taxon>
        <taxon>Bifidobacterium</taxon>
    </lineage>
</organism>
<proteinExistence type="predicted"/>
<dbReference type="PANTHER" id="PTHR46470:SF2">
    <property type="entry name" value="GLYCERALDEHYDE 3-PHOSPHATE PHOSPHATASE"/>
    <property type="match status" value="1"/>
</dbReference>
<dbReference type="PRINTS" id="PR00413">
    <property type="entry name" value="HADHALOGNASE"/>
</dbReference>
<evidence type="ECO:0000313" key="5">
    <source>
        <dbReference type="EMBL" id="EEG70075.1"/>
    </source>
</evidence>
<evidence type="ECO:0000256" key="2">
    <source>
        <dbReference type="ARBA" id="ARBA00022723"/>
    </source>
</evidence>
<dbReference type="GO" id="GO:0044281">
    <property type="term" value="P:small molecule metabolic process"/>
    <property type="evidence" value="ECO:0007669"/>
    <property type="project" value="UniProtKB-ARBA"/>
</dbReference>
<dbReference type="NCBIfam" id="TIGR01549">
    <property type="entry name" value="HAD-SF-IA-v1"/>
    <property type="match status" value="1"/>
</dbReference>
<gene>
    <name evidence="5" type="ORF">BIFPSEUDO_04345</name>
</gene>
<evidence type="ECO:0000313" key="6">
    <source>
        <dbReference type="Proteomes" id="UP000003875"/>
    </source>
</evidence>
<dbReference type="eggNOG" id="COG1011">
    <property type="taxonomic scope" value="Bacteria"/>
</dbReference>
<dbReference type="PANTHER" id="PTHR46470">
    <property type="entry name" value="N-ACYLNEURAMINATE-9-PHOSPHATASE"/>
    <property type="match status" value="1"/>
</dbReference>
<keyword evidence="3 5" id="KW-0378">Hydrolase</keyword>
<protein>
    <submittedName>
        <fullName evidence="5">Haloacid dehalogenase-like hydrolase</fullName>
    </submittedName>
</protein>
<dbReference type="SFLD" id="SFLDS00003">
    <property type="entry name" value="Haloacid_Dehalogenase"/>
    <property type="match status" value="1"/>
</dbReference>
<dbReference type="Pfam" id="PF00702">
    <property type="entry name" value="Hydrolase"/>
    <property type="match status" value="1"/>
</dbReference>
<dbReference type="InterPro" id="IPR006439">
    <property type="entry name" value="HAD-SF_hydro_IA"/>
</dbReference>
<dbReference type="InterPro" id="IPR036412">
    <property type="entry name" value="HAD-like_sf"/>
</dbReference>
<dbReference type="KEGG" id="bpsc:BBPC_1720"/>
<evidence type="ECO:0000256" key="1">
    <source>
        <dbReference type="ARBA" id="ARBA00001946"/>
    </source>
</evidence>
<dbReference type="SUPFAM" id="SSF56784">
    <property type="entry name" value="HAD-like"/>
    <property type="match status" value="1"/>
</dbReference>
<dbReference type="EMBL" id="ABXX02000006">
    <property type="protein sequence ID" value="EEG70075.1"/>
    <property type="molecule type" value="Genomic_DNA"/>
</dbReference>
<dbReference type="GO" id="GO:0046872">
    <property type="term" value="F:metal ion binding"/>
    <property type="evidence" value="ECO:0007669"/>
    <property type="project" value="UniProtKB-KW"/>
</dbReference>
<evidence type="ECO:0000256" key="4">
    <source>
        <dbReference type="ARBA" id="ARBA00022842"/>
    </source>
</evidence>
<sequence length="278" mass="30890">MAIAAAGKAATMPMKGPAMENVTHTPKYEVVFFDLYGTLIDIRTDEQCDAAWQALYDTACELGAQYDSVEALRERFEKLEAREMLHQSNHAIVRNGWDEFDVLPVYRSLLMNRNDEAERLLALPQAAQKAAWAFRQGSTSMIRLYPGALEMIEKLQEAGIVVALLSNAQSCYTRAELEMTGLASVLDDVIISSEEKIRKPARDLYMLALDREFVTAKHALMVGNDEKNDIVGARSAGIDGVYFRTEISPADDPDASSYAVRSFKGADYEGLLDYVLNA</sequence>
<name>C0BVA1_BIFPS</name>
<dbReference type="Proteomes" id="UP000003875">
    <property type="component" value="Unassembled WGS sequence"/>
</dbReference>
<dbReference type="Gene3D" id="3.40.50.1000">
    <property type="entry name" value="HAD superfamily/HAD-like"/>
    <property type="match status" value="1"/>
</dbReference>
<evidence type="ECO:0000256" key="3">
    <source>
        <dbReference type="ARBA" id="ARBA00022801"/>
    </source>
</evidence>
<keyword evidence="4" id="KW-0460">Magnesium</keyword>
<reference evidence="5 6" key="2">
    <citation type="submission" date="2009-02" db="EMBL/GenBank/DDBJ databases">
        <authorList>
            <person name="Fulton L."/>
            <person name="Clifton S."/>
            <person name="Fulton B."/>
            <person name="Xu J."/>
            <person name="Minx P."/>
            <person name="Pepin K.H."/>
            <person name="Johnson M."/>
            <person name="Bhonagiri V."/>
            <person name="Nash W.E."/>
            <person name="Mardis E.R."/>
            <person name="Wilson R.K."/>
        </authorList>
    </citation>
    <scope>NUCLEOTIDE SEQUENCE [LARGE SCALE GENOMIC DNA]</scope>
    <source>
        <strain evidence="5 6">DSM 20438</strain>
    </source>
</reference>
<dbReference type="SFLD" id="SFLDG01129">
    <property type="entry name" value="C1.5:_HAD__Beta-PGM__Phosphata"/>
    <property type="match status" value="1"/>
</dbReference>
<reference evidence="5 6" key="1">
    <citation type="submission" date="2009-02" db="EMBL/GenBank/DDBJ databases">
        <title>Draft genome sequence of Bifidobacterium pseudocatenulatum (DSM 20438).</title>
        <authorList>
            <person name="Sudarsanam P."/>
            <person name="Ley R."/>
            <person name="Guruge J."/>
            <person name="Turnbaugh P.J."/>
            <person name="Mahowald M."/>
            <person name="Liep D."/>
            <person name="Gordon J."/>
        </authorList>
    </citation>
    <scope>NUCLEOTIDE SEQUENCE [LARGE SCALE GENOMIC DNA]</scope>
    <source>
        <strain evidence="5 6">DSM 20438</strain>
    </source>
</reference>
<comment type="caution">
    <text evidence="5">The sequence shown here is derived from an EMBL/GenBank/DDBJ whole genome shotgun (WGS) entry which is preliminary data.</text>
</comment>
<dbReference type="InterPro" id="IPR023214">
    <property type="entry name" value="HAD_sf"/>
</dbReference>
<keyword evidence="2" id="KW-0479">Metal-binding</keyword>
<dbReference type="PATRIC" id="fig|547043.19.peg.1795"/>